<gene>
    <name evidence="2" type="primary">sufD</name>
    <name evidence="2" type="ORF">JAN5088_02751</name>
</gene>
<name>A0A0M6XTC7_9RHOB</name>
<keyword evidence="3" id="KW-1185">Reference proteome</keyword>
<dbReference type="Proteomes" id="UP000048908">
    <property type="component" value="Unassembled WGS sequence"/>
</dbReference>
<proteinExistence type="predicted"/>
<organism evidence="2 3">
    <name type="scientific">Jannaschia rubra</name>
    <dbReference type="NCBI Taxonomy" id="282197"/>
    <lineage>
        <taxon>Bacteria</taxon>
        <taxon>Pseudomonadati</taxon>
        <taxon>Pseudomonadota</taxon>
        <taxon>Alphaproteobacteria</taxon>
        <taxon>Rhodobacterales</taxon>
        <taxon>Roseobacteraceae</taxon>
        <taxon>Jannaschia</taxon>
    </lineage>
</organism>
<evidence type="ECO:0000313" key="3">
    <source>
        <dbReference type="Proteomes" id="UP000048908"/>
    </source>
</evidence>
<dbReference type="GO" id="GO:0016226">
    <property type="term" value="P:iron-sulfur cluster assembly"/>
    <property type="evidence" value="ECO:0007669"/>
    <property type="project" value="InterPro"/>
</dbReference>
<dbReference type="PANTHER" id="PTHR43575">
    <property type="entry name" value="PROTEIN ABCI7, CHLOROPLASTIC"/>
    <property type="match status" value="1"/>
</dbReference>
<dbReference type="STRING" id="282197.SAMN04488517_103387"/>
<protein>
    <submittedName>
        <fullName evidence="2">FeS cluster assembly protein SufD</fullName>
    </submittedName>
</protein>
<dbReference type="Pfam" id="PF01458">
    <property type="entry name" value="SUFBD_core"/>
    <property type="match status" value="1"/>
</dbReference>
<accession>A0A0M6XTC7</accession>
<sequence length="417" mass="44901">MVADPRTTATDERLDALTLPAGNGWLHAARKDALGRLRAVGLPVRRDEYWRFTNPAPLVRVAPAPDAPTQTDDPFDGVDAYVITIDGDRLDLPDGAPDGLEITTLSKVAEADIHWVRDLYGKLEAAGSRPVSRPFAMLNTAFATGGLAIRVMAKVSRPIHIRTIGGTDPILHHVVKVDADAAVTILESGTAGARSNIVTEVDVADRAAFDHIRVQGPDHARHVNTHLFARLGTGSAFKSFTLSANGQFTRNEAVIELTGDDATAHVAGAAFGRDDLHHDDTVFVIHDACDCESRQVFKKVLRDGATGVFQGKILVKEGAQKTDGYQISQALLLDDDSVFLAKPELEIYADDVACSHGSTTGAIDETALFYLRSRGVSKRVATDLLVLSFLTEAVDEIADDGLRDHVGGLMADWLSRD</sequence>
<dbReference type="InterPro" id="IPR055346">
    <property type="entry name" value="Fe-S_cluster_assembly_SufBD"/>
</dbReference>
<evidence type="ECO:0000259" key="1">
    <source>
        <dbReference type="Pfam" id="PF01458"/>
    </source>
</evidence>
<evidence type="ECO:0000313" key="2">
    <source>
        <dbReference type="EMBL" id="CTQ33962.1"/>
    </source>
</evidence>
<dbReference type="PANTHER" id="PTHR43575:SF1">
    <property type="entry name" value="PROTEIN ABCI7, CHLOROPLASTIC"/>
    <property type="match status" value="1"/>
</dbReference>
<dbReference type="EMBL" id="CXPG01000021">
    <property type="protein sequence ID" value="CTQ33962.1"/>
    <property type="molecule type" value="Genomic_DNA"/>
</dbReference>
<reference evidence="2 3" key="1">
    <citation type="submission" date="2015-07" db="EMBL/GenBank/DDBJ databases">
        <authorList>
            <person name="Noorani M."/>
        </authorList>
    </citation>
    <scope>NUCLEOTIDE SEQUENCE [LARGE SCALE GENOMIC DNA]</scope>
    <source>
        <strain evidence="2 3">CECT 5088</strain>
    </source>
</reference>
<feature type="domain" description="SUF system FeS cluster assembly SufBD core" evidence="1">
    <location>
        <begin position="171"/>
        <end position="389"/>
    </location>
</feature>
<dbReference type="InterPro" id="IPR000825">
    <property type="entry name" value="SUF_FeS_clus_asmbl_SufBD_core"/>
</dbReference>
<dbReference type="AlphaFoldDB" id="A0A0M6XTC7"/>
<dbReference type="SUPFAM" id="SSF101960">
    <property type="entry name" value="Stabilizer of iron transporter SufD"/>
    <property type="match status" value="1"/>
</dbReference>
<dbReference type="InterPro" id="IPR037284">
    <property type="entry name" value="SUF_FeS_clus_asmbl_SufBD_sf"/>
</dbReference>